<accession>A0A9E2SDB6</accession>
<comment type="caution">
    <text evidence="1">The sequence shown here is derived from an EMBL/GenBank/DDBJ whole genome shotgun (WGS) entry which is preliminary data.</text>
</comment>
<sequence>MSGAGSFDLEGHIATFKWEQVFGTSTATIISGNTMFPTVSGPARGVYRFVMVVTDDPGFSSADFVTVYGNTIQQRNCCSQSVAGGNT</sequence>
<dbReference type="AlphaFoldDB" id="A0A9E2SDB6"/>
<evidence type="ECO:0000313" key="1">
    <source>
        <dbReference type="EMBL" id="MBV4359039.1"/>
    </source>
</evidence>
<organism evidence="1 2">
    <name type="scientific">Pinibacter aurantiacus</name>
    <dbReference type="NCBI Taxonomy" id="2851599"/>
    <lineage>
        <taxon>Bacteria</taxon>
        <taxon>Pseudomonadati</taxon>
        <taxon>Bacteroidota</taxon>
        <taxon>Chitinophagia</taxon>
        <taxon>Chitinophagales</taxon>
        <taxon>Chitinophagaceae</taxon>
        <taxon>Pinibacter</taxon>
    </lineage>
</organism>
<proteinExistence type="predicted"/>
<dbReference type="Proteomes" id="UP000812270">
    <property type="component" value="Unassembled WGS sequence"/>
</dbReference>
<evidence type="ECO:0000313" key="2">
    <source>
        <dbReference type="Proteomes" id="UP000812270"/>
    </source>
</evidence>
<evidence type="ECO:0008006" key="3">
    <source>
        <dbReference type="Google" id="ProtNLM"/>
    </source>
</evidence>
<reference evidence="1" key="1">
    <citation type="submission" date="2021-06" db="EMBL/GenBank/DDBJ databases">
        <authorList>
            <person name="Huq M.A."/>
        </authorList>
    </citation>
    <scope>NUCLEOTIDE SEQUENCE</scope>
    <source>
        <strain evidence="1">MAH-26</strain>
    </source>
</reference>
<gene>
    <name evidence="1" type="ORF">KTO63_17860</name>
</gene>
<dbReference type="EMBL" id="JAHSPG010000014">
    <property type="protein sequence ID" value="MBV4359039.1"/>
    <property type="molecule type" value="Genomic_DNA"/>
</dbReference>
<dbReference type="Pfam" id="PF22352">
    <property type="entry name" value="K319L-like_PKD"/>
    <property type="match status" value="1"/>
</dbReference>
<name>A0A9E2SDB6_9BACT</name>
<protein>
    <recommendedName>
        <fullName evidence="3">PKD/Chitinase domain-containing protein</fullName>
    </recommendedName>
</protein>
<keyword evidence="2" id="KW-1185">Reference proteome</keyword>